<keyword evidence="8" id="KW-0175">Coiled coil</keyword>
<evidence type="ECO:0000256" key="8">
    <source>
        <dbReference type="SAM" id="Coils"/>
    </source>
</evidence>
<gene>
    <name evidence="9" type="ORF">CYMTET_48578</name>
</gene>
<evidence type="ECO:0000256" key="7">
    <source>
        <dbReference type="RuleBase" id="RU361279"/>
    </source>
</evidence>
<keyword evidence="7" id="KW-0479">Metal-binding</keyword>
<dbReference type="EMBL" id="LGRX02033338">
    <property type="protein sequence ID" value="KAK3241681.1"/>
    <property type="molecule type" value="Genomic_DNA"/>
</dbReference>
<evidence type="ECO:0000313" key="10">
    <source>
        <dbReference type="Proteomes" id="UP001190700"/>
    </source>
</evidence>
<dbReference type="PANTHER" id="PTHR23407">
    <property type="entry name" value="ATPASE INHIBITOR/5-FORMYLTETRAHYDROFOLATE CYCLO-LIGASE"/>
    <property type="match status" value="1"/>
</dbReference>
<feature type="coiled-coil region" evidence="8">
    <location>
        <begin position="7"/>
        <end position="34"/>
    </location>
</feature>
<dbReference type="PANTHER" id="PTHR23407:SF1">
    <property type="entry name" value="5-FORMYLTETRAHYDROFOLATE CYCLO-LIGASE"/>
    <property type="match status" value="1"/>
</dbReference>
<dbReference type="PIRSF" id="PIRSF006806">
    <property type="entry name" value="FTHF_cligase"/>
    <property type="match status" value="1"/>
</dbReference>
<dbReference type="NCBIfam" id="TIGR02727">
    <property type="entry name" value="MTHFS_bact"/>
    <property type="match status" value="1"/>
</dbReference>
<evidence type="ECO:0000256" key="2">
    <source>
        <dbReference type="ARBA" id="ARBA00022741"/>
    </source>
</evidence>
<feature type="binding site" evidence="6">
    <location>
        <position position="56"/>
    </location>
    <ligand>
        <name>substrate</name>
    </ligand>
</feature>
<comment type="caution">
    <text evidence="9">The sequence shown here is derived from an EMBL/GenBank/DDBJ whole genome shotgun (WGS) entry which is preliminary data.</text>
</comment>
<dbReference type="Pfam" id="PF01812">
    <property type="entry name" value="5-FTHF_cyc-lig"/>
    <property type="match status" value="1"/>
</dbReference>
<dbReference type="GO" id="GO:0005739">
    <property type="term" value="C:mitochondrion"/>
    <property type="evidence" value="ECO:0007669"/>
    <property type="project" value="TreeGrafter"/>
</dbReference>
<feature type="binding site" evidence="6">
    <location>
        <begin position="10"/>
        <end position="14"/>
    </location>
    <ligand>
        <name>ATP</name>
        <dbReference type="ChEBI" id="CHEBI:30616"/>
    </ligand>
</feature>
<feature type="binding site" evidence="6">
    <location>
        <position position="63"/>
    </location>
    <ligand>
        <name>substrate</name>
    </ligand>
</feature>
<dbReference type="Gene3D" id="3.40.50.10420">
    <property type="entry name" value="NagB/RpiA/CoA transferase-like"/>
    <property type="match status" value="1"/>
</dbReference>
<feature type="binding site" evidence="6">
    <location>
        <begin position="150"/>
        <end position="158"/>
    </location>
    <ligand>
        <name>ATP</name>
        <dbReference type="ChEBI" id="CHEBI:30616"/>
    </ligand>
</feature>
<dbReference type="EC" id="6.3.3.2" evidence="5 7"/>
<comment type="cofactor">
    <cofactor evidence="7">
        <name>Mg(2+)</name>
        <dbReference type="ChEBI" id="CHEBI:18420"/>
    </cofactor>
</comment>
<dbReference type="GO" id="GO:0005524">
    <property type="term" value="F:ATP binding"/>
    <property type="evidence" value="ECO:0007669"/>
    <property type="project" value="UniProtKB-KW"/>
</dbReference>
<dbReference type="InterPro" id="IPR024185">
    <property type="entry name" value="FTHF_cligase-like_sf"/>
</dbReference>
<sequence>MPTEPLFDAKKTLRKTVRDELKQLSEEQMIIESEAICNQVLGGEFYKNARRIGVYLHSAKLREVDTSIIVEDILKRSDKCLFAPLVLDNASNMKMLQIEQLDDLVKSSYGILEPAETDSTGTKRVEALEADEPLDLLLMPGLAFDSHGNRLGRGGGYYDNYLRACLERARERDWKPPMLVALAYSPQIRDSVPMDPHDRPVDFVVCADQVILGAPTS</sequence>
<proteinExistence type="inferred from homology"/>
<dbReference type="InterPro" id="IPR002698">
    <property type="entry name" value="FTHF_cligase"/>
</dbReference>
<protein>
    <recommendedName>
        <fullName evidence="5 7">5-formyltetrahydrofolate cyclo-ligase</fullName>
        <ecNumber evidence="5 7">6.3.3.2</ecNumber>
    </recommendedName>
</protein>
<dbReference type="GO" id="GO:0009396">
    <property type="term" value="P:folic acid-containing compound biosynthetic process"/>
    <property type="evidence" value="ECO:0007669"/>
    <property type="project" value="TreeGrafter"/>
</dbReference>
<dbReference type="GO" id="GO:0035999">
    <property type="term" value="P:tetrahydrofolate interconversion"/>
    <property type="evidence" value="ECO:0007669"/>
    <property type="project" value="TreeGrafter"/>
</dbReference>
<evidence type="ECO:0000256" key="4">
    <source>
        <dbReference type="ARBA" id="ARBA00036539"/>
    </source>
</evidence>
<comment type="catalytic activity">
    <reaction evidence="4 7">
        <text>(6S)-5-formyl-5,6,7,8-tetrahydrofolate + ATP = (6R)-5,10-methenyltetrahydrofolate + ADP + phosphate</text>
        <dbReference type="Rhea" id="RHEA:10488"/>
        <dbReference type="ChEBI" id="CHEBI:30616"/>
        <dbReference type="ChEBI" id="CHEBI:43474"/>
        <dbReference type="ChEBI" id="CHEBI:57455"/>
        <dbReference type="ChEBI" id="CHEBI:57457"/>
        <dbReference type="ChEBI" id="CHEBI:456216"/>
        <dbReference type="EC" id="6.3.3.2"/>
    </reaction>
</comment>
<dbReference type="InterPro" id="IPR037171">
    <property type="entry name" value="NagB/RpiA_transferase-like"/>
</dbReference>
<evidence type="ECO:0000256" key="1">
    <source>
        <dbReference type="ARBA" id="ARBA00010638"/>
    </source>
</evidence>
<keyword evidence="10" id="KW-1185">Reference proteome</keyword>
<evidence type="ECO:0000256" key="5">
    <source>
        <dbReference type="ARBA" id="ARBA00038966"/>
    </source>
</evidence>
<comment type="similarity">
    <text evidence="1 7">Belongs to the 5-formyltetrahydrofolate cyclo-ligase family.</text>
</comment>
<dbReference type="SUPFAM" id="SSF100950">
    <property type="entry name" value="NagB/RpiA/CoA transferase-like"/>
    <property type="match status" value="1"/>
</dbReference>
<name>A0AAE0BRZ7_9CHLO</name>
<keyword evidence="2 6" id="KW-0547">Nucleotide-binding</keyword>
<reference evidence="9 10" key="1">
    <citation type="journal article" date="2015" name="Genome Biol. Evol.">
        <title>Comparative Genomics of a Bacterivorous Green Alga Reveals Evolutionary Causalities and Consequences of Phago-Mixotrophic Mode of Nutrition.</title>
        <authorList>
            <person name="Burns J.A."/>
            <person name="Paasch A."/>
            <person name="Narechania A."/>
            <person name="Kim E."/>
        </authorList>
    </citation>
    <scope>NUCLEOTIDE SEQUENCE [LARGE SCALE GENOMIC DNA]</scope>
    <source>
        <strain evidence="9 10">PLY_AMNH</strain>
    </source>
</reference>
<keyword evidence="7" id="KW-0460">Magnesium</keyword>
<organism evidence="9 10">
    <name type="scientific">Cymbomonas tetramitiformis</name>
    <dbReference type="NCBI Taxonomy" id="36881"/>
    <lineage>
        <taxon>Eukaryota</taxon>
        <taxon>Viridiplantae</taxon>
        <taxon>Chlorophyta</taxon>
        <taxon>Pyramimonadophyceae</taxon>
        <taxon>Pyramimonadales</taxon>
        <taxon>Pyramimonadaceae</taxon>
        <taxon>Cymbomonas</taxon>
    </lineage>
</organism>
<evidence type="ECO:0000256" key="3">
    <source>
        <dbReference type="ARBA" id="ARBA00022840"/>
    </source>
</evidence>
<dbReference type="Proteomes" id="UP001190700">
    <property type="component" value="Unassembled WGS sequence"/>
</dbReference>
<accession>A0AAE0BRZ7</accession>
<evidence type="ECO:0000256" key="6">
    <source>
        <dbReference type="PIRSR" id="PIRSR006806-1"/>
    </source>
</evidence>
<dbReference type="AlphaFoldDB" id="A0AAE0BRZ7"/>
<dbReference type="GO" id="GO:0030272">
    <property type="term" value="F:5-formyltetrahydrofolate cyclo-ligase activity"/>
    <property type="evidence" value="ECO:0007669"/>
    <property type="project" value="UniProtKB-EC"/>
</dbReference>
<keyword evidence="3 6" id="KW-0067">ATP-binding</keyword>
<evidence type="ECO:0000313" key="9">
    <source>
        <dbReference type="EMBL" id="KAK3241681.1"/>
    </source>
</evidence>
<dbReference type="GO" id="GO:0046872">
    <property type="term" value="F:metal ion binding"/>
    <property type="evidence" value="ECO:0007669"/>
    <property type="project" value="UniProtKB-KW"/>
</dbReference>